<feature type="transmembrane region" description="Helical" evidence="6">
    <location>
        <begin position="690"/>
        <end position="712"/>
    </location>
</feature>
<dbReference type="SUPFAM" id="SSF81321">
    <property type="entry name" value="Family A G protein-coupled receptor-like"/>
    <property type="match status" value="2"/>
</dbReference>
<feature type="region of interest" description="Disordered" evidence="5">
    <location>
        <begin position="572"/>
        <end position="593"/>
    </location>
</feature>
<dbReference type="Pfam" id="PF10324">
    <property type="entry name" value="7TM_GPCR_Srw"/>
    <property type="match status" value="1"/>
</dbReference>
<keyword evidence="2 6" id="KW-0812">Transmembrane</keyword>
<dbReference type="InterPro" id="IPR000276">
    <property type="entry name" value="GPCR_Rhodpsn"/>
</dbReference>
<keyword evidence="8" id="KW-1185">Reference proteome</keyword>
<dbReference type="PANTHER" id="PTHR46895">
    <property type="entry name" value="PROTEIN CBG20548-RELATED"/>
    <property type="match status" value="1"/>
</dbReference>
<evidence type="ECO:0000256" key="1">
    <source>
        <dbReference type="ARBA" id="ARBA00004370"/>
    </source>
</evidence>
<dbReference type="WBParaSite" id="PSAMB.scaffold21size117079.g522.t1">
    <property type="protein sequence ID" value="PSAMB.scaffold21size117079.g522.t1"/>
    <property type="gene ID" value="PSAMB.scaffold21size117079.g522"/>
</dbReference>
<reference evidence="9" key="1">
    <citation type="submission" date="2022-11" db="UniProtKB">
        <authorList>
            <consortium name="WormBaseParasite"/>
        </authorList>
    </citation>
    <scope>IDENTIFICATION</scope>
</reference>
<keyword evidence="4 6" id="KW-0472">Membrane</keyword>
<comment type="subcellular location">
    <subcellularLocation>
        <location evidence="1">Membrane</location>
    </subcellularLocation>
</comment>
<feature type="domain" description="G-protein coupled receptors family 1 profile" evidence="7">
    <location>
        <begin position="669"/>
        <end position="958"/>
    </location>
</feature>
<feature type="domain" description="G-protein coupled receptors family 1 profile" evidence="7">
    <location>
        <begin position="152"/>
        <end position="446"/>
    </location>
</feature>
<feature type="transmembrane region" description="Helical" evidence="6">
    <location>
        <begin position="321"/>
        <end position="346"/>
    </location>
</feature>
<evidence type="ECO:0000313" key="9">
    <source>
        <dbReference type="WBParaSite" id="PSAMB.scaffold21size117079.g522.t1"/>
    </source>
</evidence>
<feature type="transmembrane region" description="Helical" evidence="6">
    <location>
        <begin position="899"/>
        <end position="923"/>
    </location>
</feature>
<dbReference type="CDD" id="cd14978">
    <property type="entry name" value="7tmA_FMRFamide_R-like"/>
    <property type="match status" value="2"/>
</dbReference>
<feature type="transmembrane region" description="Helical" evidence="6">
    <location>
        <begin position="732"/>
        <end position="752"/>
    </location>
</feature>
<feature type="transmembrane region" description="Helical" evidence="6">
    <location>
        <begin position="256"/>
        <end position="276"/>
    </location>
</feature>
<organism evidence="8 9">
    <name type="scientific">Plectus sambesii</name>
    <dbReference type="NCBI Taxonomy" id="2011161"/>
    <lineage>
        <taxon>Eukaryota</taxon>
        <taxon>Metazoa</taxon>
        <taxon>Ecdysozoa</taxon>
        <taxon>Nematoda</taxon>
        <taxon>Chromadorea</taxon>
        <taxon>Plectida</taxon>
        <taxon>Plectina</taxon>
        <taxon>Plectoidea</taxon>
        <taxon>Plectidae</taxon>
        <taxon>Plectus</taxon>
    </lineage>
</organism>
<name>A0A914VMH2_9BILA</name>
<accession>A0A914VMH2</accession>
<evidence type="ECO:0000313" key="8">
    <source>
        <dbReference type="Proteomes" id="UP000887566"/>
    </source>
</evidence>
<dbReference type="InterPro" id="IPR017452">
    <property type="entry name" value="GPCR_Rhodpsn_7TM"/>
</dbReference>
<feature type="transmembrane region" description="Helical" evidence="6">
    <location>
        <begin position="773"/>
        <end position="793"/>
    </location>
</feature>
<dbReference type="AlphaFoldDB" id="A0A914VMH2"/>
<feature type="transmembrane region" description="Helical" evidence="6">
    <location>
        <begin position="137"/>
        <end position="159"/>
    </location>
</feature>
<dbReference type="PROSITE" id="PS50262">
    <property type="entry name" value="G_PROTEIN_RECEP_F1_2"/>
    <property type="match status" value="2"/>
</dbReference>
<protein>
    <submittedName>
        <fullName evidence="9">G-protein coupled receptors family 1 profile domain-containing protein</fullName>
    </submittedName>
</protein>
<dbReference type="Proteomes" id="UP000887566">
    <property type="component" value="Unplaced"/>
</dbReference>
<feature type="transmembrane region" description="Helical" evidence="6">
    <location>
        <begin position="214"/>
        <end position="235"/>
    </location>
</feature>
<feature type="transmembrane region" description="Helical" evidence="6">
    <location>
        <begin position="384"/>
        <end position="403"/>
    </location>
</feature>
<evidence type="ECO:0000256" key="5">
    <source>
        <dbReference type="SAM" id="MobiDB-lite"/>
    </source>
</evidence>
<feature type="transmembrane region" description="Helical" evidence="6">
    <location>
        <begin position="423"/>
        <end position="447"/>
    </location>
</feature>
<feature type="transmembrane region" description="Helical" evidence="6">
    <location>
        <begin position="935"/>
        <end position="958"/>
    </location>
</feature>
<feature type="compositionally biased region" description="Polar residues" evidence="5">
    <location>
        <begin position="1016"/>
        <end position="1068"/>
    </location>
</feature>
<dbReference type="Pfam" id="PF00001">
    <property type="entry name" value="7tm_1"/>
    <property type="match status" value="1"/>
</dbReference>
<feature type="transmembrane region" description="Helical" evidence="6">
    <location>
        <begin position="841"/>
        <end position="864"/>
    </location>
</feature>
<dbReference type="GO" id="GO:0008528">
    <property type="term" value="F:G protein-coupled peptide receptor activity"/>
    <property type="evidence" value="ECO:0007669"/>
    <property type="project" value="InterPro"/>
</dbReference>
<dbReference type="InterPro" id="IPR019427">
    <property type="entry name" value="7TM_GPCR_serpentine_rcpt_Srw"/>
</dbReference>
<keyword evidence="3 6" id="KW-1133">Transmembrane helix</keyword>
<feature type="region of interest" description="Disordered" evidence="5">
    <location>
        <begin position="1016"/>
        <end position="1070"/>
    </location>
</feature>
<evidence type="ECO:0000256" key="2">
    <source>
        <dbReference type="ARBA" id="ARBA00022692"/>
    </source>
</evidence>
<evidence type="ECO:0000256" key="4">
    <source>
        <dbReference type="ARBA" id="ARBA00023136"/>
    </source>
</evidence>
<sequence length="1109" mass="122433">MTISTGFLYSMALGLPSIKANKSQRATKRVPEARASIKSRPFGPEHLSVISRGLFGRTRRTCSYTRTAHSHRAAVRLTISSDGEGNGNNTSYLQQSLTVAALTTGDGEDGHLIGTRQSSAGGKGAAAGPEMDITTILMLYMFPVQLVVGVAGNALNLVVLLSKGMRTKTNILLASVAFADICFLLFMFPATLMFNKTVSQFTWMKWLYLYLNPHFTGIANSFSIASAWFIVMVTIERLMVILWPLKARNFWKTTRLVVVIALIWIASFTITFYYHIVYEVHSVNMTYTWLDANGTNHSRPIVRRMSMVRPGMSEYKQVSTIVNILIVILIPLVVLATVNGLLVFCLRRQQKFMFQSTKGDRTGAADNNNIVSNPKRQQRAQRKVTIMVIVIVSAFTITNLPSAAVHLYELVRMIELDTRQSEIFQTVAVIANSFVITGKTLNFFLFCMSSTHFRLRLVRIIVKKAPALVACLHKCAPSVFADPASEYQRGAGNSTRISSVRFAVASPVSTPASNCRRAVNGNYASLPHYDQAMVKSTSGGNMSTVCRTKRAPNYGKLSCPAETSFSTATPLLSSASRHSDDSDQVRSSSTSSDPLEKRTLVDVVHTVGRPVGLRPSRVCAVFIVGKASALAMRNTVCVPTARLLLTSHVVETFIQRYIFPVHFVLGVVGNAVNLSVLLSASMRNKSNDLLAAMAFADLGVLICMLPNSLAAFSTFASNYNFRFVYFKFKNSLAGLANLFSAAAIWLVLAVSVERLIGIKTPLHTRFYWARWRMTVIVSAVFIASAMLTFYHHIAYNCFYYYLCNGTQLFAVCFSVTADQWQYNHTNTNAYWFRSYVRISTVANTLLIIVMPIIAVALLNLSLIYELRRRAHNTTSVDGCAGSFRRISDATSRNKQQRKVTVTVCAIVTCFTITQGPSAITFLWELATQSEGTTEDFFTVVSITNALVITGKVLNFVLFCSSSVHFRRRVAQMFGKRSTVIISKLHLNNNSHSHTNTRQTVAGSGVPRLSLTADFQASSRRGSYNPDASSRRGSYNPDASSRRGSYNPDANSRRGSFNPDASSRRGSTNPERHISFASQCDARSSGLCPAQKLSTDRNVLTVVTQLTSHV</sequence>
<evidence type="ECO:0000256" key="6">
    <source>
        <dbReference type="SAM" id="Phobius"/>
    </source>
</evidence>
<dbReference type="Gene3D" id="1.20.1070.10">
    <property type="entry name" value="Rhodopsin 7-helix transmembrane proteins"/>
    <property type="match status" value="2"/>
</dbReference>
<evidence type="ECO:0000256" key="3">
    <source>
        <dbReference type="ARBA" id="ARBA00022989"/>
    </source>
</evidence>
<feature type="transmembrane region" description="Helical" evidence="6">
    <location>
        <begin position="171"/>
        <end position="194"/>
    </location>
</feature>
<proteinExistence type="predicted"/>
<evidence type="ECO:0000259" key="7">
    <source>
        <dbReference type="PROSITE" id="PS50262"/>
    </source>
</evidence>
<feature type="transmembrane region" description="Helical" evidence="6">
    <location>
        <begin position="657"/>
        <end position="678"/>
    </location>
</feature>
<dbReference type="PRINTS" id="PR00237">
    <property type="entry name" value="GPCRRHODOPSN"/>
</dbReference>
<dbReference type="GO" id="GO:0016020">
    <property type="term" value="C:membrane"/>
    <property type="evidence" value="ECO:0007669"/>
    <property type="project" value="UniProtKB-SubCell"/>
</dbReference>